<protein>
    <recommendedName>
        <fullName evidence="3">Phage protein</fullName>
    </recommendedName>
</protein>
<comment type="caution">
    <text evidence="1">The sequence shown here is derived from an EMBL/GenBank/DDBJ whole genome shotgun (WGS) entry which is preliminary data.</text>
</comment>
<dbReference type="Pfam" id="PF20765">
    <property type="entry name" value="Phage_tail_terminator_8"/>
    <property type="match status" value="1"/>
</dbReference>
<proteinExistence type="predicted"/>
<accession>A0A7Y2L8W4</accession>
<dbReference type="AlphaFoldDB" id="A0A7Y2L8W4"/>
<dbReference type="RefSeq" id="WP_170271202.1">
    <property type="nucleotide sequence ID" value="NZ_JABEQB010000025.1"/>
</dbReference>
<evidence type="ECO:0000313" key="2">
    <source>
        <dbReference type="Proteomes" id="UP000529861"/>
    </source>
</evidence>
<evidence type="ECO:0008006" key="3">
    <source>
        <dbReference type="Google" id="ProtNLM"/>
    </source>
</evidence>
<organism evidence="1 2">
    <name type="scientific">Caldanaerobacter subterraneus</name>
    <dbReference type="NCBI Taxonomy" id="911092"/>
    <lineage>
        <taxon>Bacteria</taxon>
        <taxon>Bacillati</taxon>
        <taxon>Bacillota</taxon>
        <taxon>Clostridia</taxon>
        <taxon>Thermoanaerobacterales</taxon>
        <taxon>Thermoanaerobacteraceae</taxon>
        <taxon>Caldanaerobacter</taxon>
    </lineage>
</organism>
<dbReference type="InterPro" id="IPR049254">
    <property type="entry name" value="Phage_tail_terminator"/>
</dbReference>
<dbReference type="Proteomes" id="UP000529861">
    <property type="component" value="Unassembled WGS sequence"/>
</dbReference>
<reference evidence="1 2" key="1">
    <citation type="submission" date="2020-04" db="EMBL/GenBank/DDBJ databases">
        <title>Draft genome sequence of Caldanaerobacter sunterraneus. strain 1523vc isolated from Griffin hot spring, Kamchatka, Russia.</title>
        <authorList>
            <person name="Toshchakov S.V."/>
            <person name="Podosokorskaya O.A."/>
            <person name="Kublanov I.V."/>
            <person name="Korzhenkov A."/>
            <person name="Patrushev M.V."/>
        </authorList>
    </citation>
    <scope>NUCLEOTIDE SEQUENCE [LARGE SCALE GENOMIC DNA]</scope>
    <source>
        <strain evidence="1 2">1523vc</strain>
    </source>
</reference>
<evidence type="ECO:0000313" key="1">
    <source>
        <dbReference type="EMBL" id="NNG67342.1"/>
    </source>
</evidence>
<name>A0A7Y2L8W4_9THEO</name>
<sequence length="146" mass="17197">MLTFLDIKKAVADKIKARFNYPIYLNDVTEGFSRPSFFIRILPIMSEIATANTTHNKVTVEINYFQSKKEEKDNLQTMQALKELFLQPLAVLDRKLICEDLRVEVAEEEKQIYQFLFDLDYYDELPKTTESYEPMGEILINEEVEQ</sequence>
<gene>
    <name evidence="1" type="ORF">HKI81_08930</name>
</gene>
<dbReference type="EMBL" id="JABEQB010000025">
    <property type="protein sequence ID" value="NNG67342.1"/>
    <property type="molecule type" value="Genomic_DNA"/>
</dbReference>